<dbReference type="Gene3D" id="2.60.40.10">
    <property type="entry name" value="Immunoglobulins"/>
    <property type="match status" value="1"/>
</dbReference>
<dbReference type="PANTHER" id="PTHR45912:SF3">
    <property type="entry name" value="CILIA- AND FLAGELLA-ASSOCIATED PROTEIN 47"/>
    <property type="match status" value="1"/>
</dbReference>
<keyword evidence="2" id="KW-1185">Reference proteome</keyword>
<organism evidence="1 2">
    <name type="scientific">Popillia japonica</name>
    <name type="common">Japanese beetle</name>
    <dbReference type="NCBI Taxonomy" id="7064"/>
    <lineage>
        <taxon>Eukaryota</taxon>
        <taxon>Metazoa</taxon>
        <taxon>Ecdysozoa</taxon>
        <taxon>Arthropoda</taxon>
        <taxon>Hexapoda</taxon>
        <taxon>Insecta</taxon>
        <taxon>Pterygota</taxon>
        <taxon>Neoptera</taxon>
        <taxon>Endopterygota</taxon>
        <taxon>Coleoptera</taxon>
        <taxon>Polyphaga</taxon>
        <taxon>Scarabaeiformia</taxon>
        <taxon>Scarabaeidae</taxon>
        <taxon>Rutelinae</taxon>
        <taxon>Popillia</taxon>
    </lineage>
</organism>
<dbReference type="PANTHER" id="PTHR45912">
    <property type="entry name" value="CILIA- AND FLAGELLA-ASSOCIATED PROTEIN 47"/>
    <property type="match status" value="1"/>
</dbReference>
<evidence type="ECO:0000313" key="2">
    <source>
        <dbReference type="Proteomes" id="UP001458880"/>
    </source>
</evidence>
<evidence type="ECO:0008006" key="3">
    <source>
        <dbReference type="Google" id="ProtNLM"/>
    </source>
</evidence>
<dbReference type="EMBL" id="JASPKY010000254">
    <property type="protein sequence ID" value="KAK9713001.1"/>
    <property type="molecule type" value="Genomic_DNA"/>
</dbReference>
<dbReference type="InterPro" id="IPR013783">
    <property type="entry name" value="Ig-like_fold"/>
</dbReference>
<accession>A0AAW1K4M2</accession>
<dbReference type="Proteomes" id="UP001458880">
    <property type="component" value="Unassembled WGS sequence"/>
</dbReference>
<dbReference type="AlphaFoldDB" id="A0AAW1K4M2"/>
<evidence type="ECO:0000313" key="1">
    <source>
        <dbReference type="EMBL" id="KAK9713001.1"/>
    </source>
</evidence>
<protein>
    <recommendedName>
        <fullName evidence="3">MSP domain-containing protein</fullName>
    </recommendedName>
</protein>
<sequence>MCSLRLVNQSQTTYCDEKFLDVHGIRLTPPFLEFTQAYEGKTYNKQLSIQNIGKSPVVVRITPPSSYAFKIKPLKAYKLSPGLTLVRNVTYVYSYANSPSCIVPIYINEHRFDYYIIA</sequence>
<reference evidence="1 2" key="1">
    <citation type="journal article" date="2024" name="BMC Genomics">
        <title>De novo assembly and annotation of Popillia japonica's genome with initial clues to its potential as an invasive pest.</title>
        <authorList>
            <person name="Cucini C."/>
            <person name="Boschi S."/>
            <person name="Funari R."/>
            <person name="Cardaioli E."/>
            <person name="Iannotti N."/>
            <person name="Marturano G."/>
            <person name="Paoli F."/>
            <person name="Bruttini M."/>
            <person name="Carapelli A."/>
            <person name="Frati F."/>
            <person name="Nardi F."/>
        </authorList>
    </citation>
    <scope>NUCLEOTIDE SEQUENCE [LARGE SCALE GENOMIC DNA]</scope>
    <source>
        <strain evidence="1">DMR45628</strain>
    </source>
</reference>
<name>A0AAW1K4M2_POPJA</name>
<gene>
    <name evidence="1" type="ORF">QE152_g24575</name>
</gene>
<proteinExistence type="predicted"/>
<dbReference type="GO" id="GO:0005929">
    <property type="term" value="C:cilium"/>
    <property type="evidence" value="ECO:0007669"/>
    <property type="project" value="TreeGrafter"/>
</dbReference>
<comment type="caution">
    <text evidence="1">The sequence shown here is derived from an EMBL/GenBank/DDBJ whole genome shotgun (WGS) entry which is preliminary data.</text>
</comment>
<dbReference type="GO" id="GO:0060271">
    <property type="term" value="P:cilium assembly"/>
    <property type="evidence" value="ECO:0007669"/>
    <property type="project" value="TreeGrafter"/>
</dbReference>